<proteinExistence type="inferred from homology"/>
<evidence type="ECO:0000256" key="2">
    <source>
        <dbReference type="ARBA" id="ARBA00022603"/>
    </source>
</evidence>
<dbReference type="EC" id="2.1.1.244" evidence="5"/>
<organism evidence="13 14">
    <name type="scientific">Exophiala dermatitidis</name>
    <name type="common">Black yeast-like fungus</name>
    <name type="synonym">Wangiella dermatitidis</name>
    <dbReference type="NCBI Taxonomy" id="5970"/>
    <lineage>
        <taxon>Eukaryota</taxon>
        <taxon>Fungi</taxon>
        <taxon>Dikarya</taxon>
        <taxon>Ascomycota</taxon>
        <taxon>Pezizomycotina</taxon>
        <taxon>Eurotiomycetes</taxon>
        <taxon>Chaetothyriomycetidae</taxon>
        <taxon>Chaetothyriales</taxon>
        <taxon>Herpotrichiellaceae</taxon>
        <taxon>Exophiala</taxon>
    </lineage>
</organism>
<dbReference type="GO" id="GO:0005737">
    <property type="term" value="C:cytoplasm"/>
    <property type="evidence" value="ECO:0007669"/>
    <property type="project" value="TreeGrafter"/>
</dbReference>
<dbReference type="Gene3D" id="3.40.50.150">
    <property type="entry name" value="Vaccinia Virus protein VP39"/>
    <property type="match status" value="1"/>
</dbReference>
<dbReference type="EMBL" id="JAJGCB010000002">
    <property type="protein sequence ID" value="KAJ8994607.1"/>
    <property type="molecule type" value="Genomic_DNA"/>
</dbReference>
<comment type="catalytic activity">
    <reaction evidence="9">
        <text>N-terminal L-prolyl-L-prolyl-L-lysyl-[protein] + 2 S-adenosyl-L-methionine = N-terminal N,N-dimethyl-L-prolyl-L-prolyl-L-lysyl-[protein] + 2 S-adenosyl-L-homocysteine + 2 H(+)</text>
        <dbReference type="Rhea" id="RHEA:54736"/>
        <dbReference type="Rhea" id="RHEA-COMP:13787"/>
        <dbReference type="Rhea" id="RHEA-COMP:13974"/>
        <dbReference type="ChEBI" id="CHEBI:15378"/>
        <dbReference type="ChEBI" id="CHEBI:57856"/>
        <dbReference type="ChEBI" id="CHEBI:59789"/>
        <dbReference type="ChEBI" id="CHEBI:138059"/>
        <dbReference type="ChEBI" id="CHEBI:138318"/>
        <dbReference type="EC" id="2.1.1.244"/>
    </reaction>
</comment>
<sequence>MPSAKRPLGSPSPDPQTLKPESNGRASQIRDDNPAEESANVTETDSNISVPNQVAYWSAITPTVDGMLGGFPQVSRIDIQFSRNFLRKLQRLDKTTRGGASTETPSNQHGYPFNHCLEPGAGIGRVTLNLLAGLCYKIDIIEPIKKFTDVLTAEDSPVVRSGQLQRVYNVPLQDWRPEMAPSYSAPGSDEETSSTTASQSSKYDLIYNQWCLNHLSMVDLVRYFTRLIPLLRPNGWIIVKENLSTDAFGNDIFDEEDSSVTRSDQNWRESFERAGLKLVKTEVQTGFPKELGLYPVRMYALRPK</sequence>
<evidence type="ECO:0000256" key="5">
    <source>
        <dbReference type="ARBA" id="ARBA00039112"/>
    </source>
</evidence>
<dbReference type="AlphaFoldDB" id="A0AAN6IXS1"/>
<feature type="binding site" evidence="11">
    <location>
        <position position="120"/>
    </location>
    <ligand>
        <name>S-adenosyl-L-methionine</name>
        <dbReference type="ChEBI" id="CHEBI:59789"/>
    </ligand>
</feature>
<evidence type="ECO:0000313" key="14">
    <source>
        <dbReference type="Proteomes" id="UP001161757"/>
    </source>
</evidence>
<comment type="caution">
    <text evidence="13">The sequence shown here is derived from an EMBL/GenBank/DDBJ whole genome shotgun (WGS) entry which is preliminary data.</text>
</comment>
<feature type="binding site" evidence="11">
    <location>
        <begin position="172"/>
        <end position="173"/>
    </location>
    <ligand>
        <name>S-adenosyl-L-methionine</name>
        <dbReference type="ChEBI" id="CHEBI:59789"/>
    </ligand>
</feature>
<evidence type="ECO:0000256" key="11">
    <source>
        <dbReference type="PIRSR" id="PIRSR016958-1"/>
    </source>
</evidence>
<keyword evidence="2" id="KW-0489">Methyltransferase</keyword>
<dbReference type="InterPro" id="IPR029063">
    <property type="entry name" value="SAM-dependent_MTases_sf"/>
</dbReference>
<accession>A0AAN6IXS1</accession>
<comment type="catalytic activity">
    <reaction evidence="10">
        <text>N-terminal L-alanyl-L-prolyl-L-lysyl-[protein] + 3 S-adenosyl-L-methionine = N-terminal N,N,N-trimethyl-L-alanyl-L-prolyl-L-lysyl-[protein] + 3 S-adenosyl-L-homocysteine + 3 H(+)</text>
        <dbReference type="Rhea" id="RHEA:54712"/>
        <dbReference type="Rhea" id="RHEA-COMP:13785"/>
        <dbReference type="Rhea" id="RHEA-COMP:13971"/>
        <dbReference type="ChEBI" id="CHEBI:15378"/>
        <dbReference type="ChEBI" id="CHEBI:57856"/>
        <dbReference type="ChEBI" id="CHEBI:59789"/>
        <dbReference type="ChEBI" id="CHEBI:138057"/>
        <dbReference type="ChEBI" id="CHEBI:138315"/>
        <dbReference type="EC" id="2.1.1.244"/>
    </reaction>
</comment>
<comment type="catalytic activity">
    <reaction evidence="8">
        <text>N-terminal L-seryl-L-prolyl-L-lysyl-[protein] + 3 S-adenosyl-L-methionine = N-terminal N,N,N-trimethyl-L-seryl-L-prolyl-L-lysyl-[protein] + 3 S-adenosyl-L-homocysteine + 3 H(+)</text>
        <dbReference type="Rhea" id="RHEA:54724"/>
        <dbReference type="Rhea" id="RHEA-COMP:13789"/>
        <dbReference type="Rhea" id="RHEA-COMP:13973"/>
        <dbReference type="ChEBI" id="CHEBI:15378"/>
        <dbReference type="ChEBI" id="CHEBI:57856"/>
        <dbReference type="ChEBI" id="CHEBI:59789"/>
        <dbReference type="ChEBI" id="CHEBI:138061"/>
        <dbReference type="ChEBI" id="CHEBI:138317"/>
        <dbReference type="EC" id="2.1.1.244"/>
    </reaction>
</comment>
<comment type="similarity">
    <text evidence="1">Belongs to the methyltransferase superfamily. NTM1 family.</text>
</comment>
<evidence type="ECO:0000256" key="4">
    <source>
        <dbReference type="ARBA" id="ARBA00022691"/>
    </source>
</evidence>
<feature type="binding site" evidence="11">
    <location>
        <position position="125"/>
    </location>
    <ligand>
        <name>S-adenosyl-L-methionine</name>
        <dbReference type="ChEBI" id="CHEBI:59789"/>
    </ligand>
</feature>
<dbReference type="Proteomes" id="UP001161757">
    <property type="component" value="Unassembled WGS sequence"/>
</dbReference>
<feature type="binding site" evidence="11">
    <location>
        <position position="209"/>
    </location>
    <ligand>
        <name>S-adenosyl-L-methionine</name>
        <dbReference type="ChEBI" id="CHEBI:59789"/>
    </ligand>
</feature>
<dbReference type="InterPro" id="IPR008576">
    <property type="entry name" value="MeTrfase_NTM1"/>
</dbReference>
<dbReference type="GO" id="GO:0032259">
    <property type="term" value="P:methylation"/>
    <property type="evidence" value="ECO:0007669"/>
    <property type="project" value="UniProtKB-KW"/>
</dbReference>
<gene>
    <name evidence="13" type="ORF">HRR80_001319</name>
</gene>
<evidence type="ECO:0000256" key="1">
    <source>
        <dbReference type="ARBA" id="ARBA00009059"/>
    </source>
</evidence>
<name>A0AAN6IXS1_EXODE</name>
<reference evidence="13" key="1">
    <citation type="submission" date="2023-01" db="EMBL/GenBank/DDBJ databases">
        <title>Exophiala dermititidis isolated from Cystic Fibrosis Patient.</title>
        <authorList>
            <person name="Kurbessoian T."/>
            <person name="Crocker A."/>
            <person name="Murante D."/>
            <person name="Hogan D.A."/>
            <person name="Stajich J.E."/>
        </authorList>
    </citation>
    <scope>NUCLEOTIDE SEQUENCE</scope>
    <source>
        <strain evidence="13">Ex8</strain>
    </source>
</reference>
<evidence type="ECO:0000256" key="12">
    <source>
        <dbReference type="SAM" id="MobiDB-lite"/>
    </source>
</evidence>
<evidence type="ECO:0000256" key="10">
    <source>
        <dbReference type="ARBA" id="ARBA00048167"/>
    </source>
</evidence>
<dbReference type="SUPFAM" id="SSF53335">
    <property type="entry name" value="S-adenosyl-L-methionine-dependent methyltransferases"/>
    <property type="match status" value="1"/>
</dbReference>
<dbReference type="PIRSF" id="PIRSF016958">
    <property type="entry name" value="DUF858_MeTrfase_lik"/>
    <property type="match status" value="1"/>
</dbReference>
<dbReference type="GO" id="GO:0071885">
    <property type="term" value="F:N-terminal protein N-methyltransferase activity"/>
    <property type="evidence" value="ECO:0007669"/>
    <property type="project" value="UniProtKB-EC"/>
</dbReference>
<dbReference type="PANTHER" id="PTHR12753">
    <property type="entry name" value="AD-003 - RELATED"/>
    <property type="match status" value="1"/>
</dbReference>
<keyword evidence="3" id="KW-0808">Transferase</keyword>
<evidence type="ECO:0000256" key="9">
    <source>
        <dbReference type="ARBA" id="ARBA00047885"/>
    </source>
</evidence>
<evidence type="ECO:0000313" key="13">
    <source>
        <dbReference type="EMBL" id="KAJ8994607.1"/>
    </source>
</evidence>
<dbReference type="PANTHER" id="PTHR12753:SF0">
    <property type="entry name" value="ALPHA N-TERMINAL PROTEIN METHYLTRANSFERASE 1"/>
    <property type="match status" value="1"/>
</dbReference>
<keyword evidence="4 11" id="KW-0949">S-adenosyl-L-methionine</keyword>
<dbReference type="Pfam" id="PF05891">
    <property type="entry name" value="Methyltransf_PK"/>
    <property type="match status" value="1"/>
</dbReference>
<protein>
    <recommendedName>
        <fullName evidence="6">Alpha N-terminal protein methyltransferase 1</fullName>
        <ecNumber evidence="5">2.1.1.244</ecNumber>
    </recommendedName>
    <alternativeName>
        <fullName evidence="7">X-Pro-Lys N-terminal protein methyltransferase 1</fullName>
    </alternativeName>
</protein>
<evidence type="ECO:0000256" key="6">
    <source>
        <dbReference type="ARBA" id="ARBA00039449"/>
    </source>
</evidence>
<evidence type="ECO:0000256" key="7">
    <source>
        <dbReference type="ARBA" id="ARBA00043129"/>
    </source>
</evidence>
<feature type="region of interest" description="Disordered" evidence="12">
    <location>
        <begin position="1"/>
        <end position="46"/>
    </location>
</feature>
<evidence type="ECO:0000256" key="8">
    <source>
        <dbReference type="ARBA" id="ARBA00047306"/>
    </source>
</evidence>
<evidence type="ECO:0000256" key="3">
    <source>
        <dbReference type="ARBA" id="ARBA00022679"/>
    </source>
</evidence>